<dbReference type="Pfam" id="PF26572">
    <property type="entry name" value="DUF8185"/>
    <property type="match status" value="1"/>
</dbReference>
<accession>A0A938Y6X9</accession>
<gene>
    <name evidence="3" type="ORF">JL106_07680</name>
</gene>
<dbReference type="EMBL" id="JAERWK010000010">
    <property type="protein sequence ID" value="MBM9467161.1"/>
    <property type="molecule type" value="Genomic_DNA"/>
</dbReference>
<dbReference type="InterPro" id="IPR058498">
    <property type="entry name" value="DUF8185"/>
</dbReference>
<proteinExistence type="predicted"/>
<dbReference type="InterPro" id="IPR058323">
    <property type="entry name" value="DUF8010"/>
</dbReference>
<dbReference type="AlphaFoldDB" id="A0A938Y6X9"/>
<feature type="domain" description="DUF8185" evidence="2">
    <location>
        <begin position="108"/>
        <end position="212"/>
    </location>
</feature>
<reference evidence="3" key="1">
    <citation type="submission" date="2021-01" db="EMBL/GenBank/DDBJ databases">
        <title>YIM 132084 draft genome.</title>
        <authorList>
            <person name="An D."/>
        </authorList>
    </citation>
    <scope>NUCLEOTIDE SEQUENCE</scope>
    <source>
        <strain evidence="3">YIM 132084</strain>
    </source>
</reference>
<name>A0A938Y6X9_9ACTN</name>
<sequence length="219" mass="22892">MTPATAEDRADAASFAGRVARWDRRTPVRIRADRVTATEPSTGPAADVVRMWAGTPFDVLVARSVHGTVRPGDCTVLAGNLLAALAVTTAATVDPGPRADATWRTQLPPVSGWVPVDLVPATVLAGLAEEGVSGARERPGPMGGAPTALLDHEALTVTGSGMVVPLTMRVLFALSGMGFAPATPGEEVRVSATDAWLRLDGRYGTVLRRRHSLFPLLLG</sequence>
<evidence type="ECO:0000313" key="3">
    <source>
        <dbReference type="EMBL" id="MBM9467161.1"/>
    </source>
</evidence>
<evidence type="ECO:0000259" key="2">
    <source>
        <dbReference type="Pfam" id="PF26572"/>
    </source>
</evidence>
<evidence type="ECO:0000259" key="1">
    <source>
        <dbReference type="Pfam" id="PF26035"/>
    </source>
</evidence>
<protein>
    <submittedName>
        <fullName evidence="3">Uncharacterized protein</fullName>
    </submittedName>
</protein>
<dbReference type="Proteomes" id="UP000663792">
    <property type="component" value="Unassembled WGS sequence"/>
</dbReference>
<feature type="domain" description="DUF8010" evidence="1">
    <location>
        <begin position="2"/>
        <end position="104"/>
    </location>
</feature>
<keyword evidence="4" id="KW-1185">Reference proteome</keyword>
<dbReference type="Pfam" id="PF26035">
    <property type="entry name" value="DUF8010"/>
    <property type="match status" value="1"/>
</dbReference>
<evidence type="ECO:0000313" key="4">
    <source>
        <dbReference type="Proteomes" id="UP000663792"/>
    </source>
</evidence>
<organism evidence="3 4">
    <name type="scientific">Nakamurella leprariae</name>
    <dbReference type="NCBI Taxonomy" id="2803911"/>
    <lineage>
        <taxon>Bacteria</taxon>
        <taxon>Bacillati</taxon>
        <taxon>Actinomycetota</taxon>
        <taxon>Actinomycetes</taxon>
        <taxon>Nakamurellales</taxon>
        <taxon>Nakamurellaceae</taxon>
        <taxon>Nakamurella</taxon>
    </lineage>
</organism>
<comment type="caution">
    <text evidence="3">The sequence shown here is derived from an EMBL/GenBank/DDBJ whole genome shotgun (WGS) entry which is preliminary data.</text>
</comment>